<evidence type="ECO:0000313" key="3">
    <source>
        <dbReference type="EMBL" id="QEE27766.1"/>
    </source>
</evidence>
<reference evidence="3 4" key="1">
    <citation type="submission" date="2019-08" db="EMBL/GenBank/DDBJ databases">
        <title>Complete genome sequence of Terriglobus albidus strain ORNL.</title>
        <authorList>
            <person name="Podar M."/>
        </authorList>
    </citation>
    <scope>NUCLEOTIDE SEQUENCE [LARGE SCALE GENOMIC DNA]</scope>
    <source>
        <strain evidence="3 4">ORNL</strain>
    </source>
</reference>
<feature type="chain" id="PRO_5022737855" evidence="2">
    <location>
        <begin position="20"/>
        <end position="388"/>
    </location>
</feature>
<keyword evidence="1" id="KW-0802">TPR repeat</keyword>
<gene>
    <name evidence="3" type="ORF">FTW19_07025</name>
</gene>
<protein>
    <submittedName>
        <fullName evidence="3">Tetratricopeptide repeat protein</fullName>
    </submittedName>
</protein>
<evidence type="ECO:0000256" key="2">
    <source>
        <dbReference type="SAM" id="SignalP"/>
    </source>
</evidence>
<dbReference type="PROSITE" id="PS50005">
    <property type="entry name" value="TPR"/>
    <property type="match status" value="1"/>
</dbReference>
<dbReference type="InterPro" id="IPR019734">
    <property type="entry name" value="TPR_rpt"/>
</dbReference>
<sequence>MARLWMLAAILFAAPCMMAQDTKADEVVREAITAMGGFEKIHALHSLIYRGFHYEGSYQQEYVQTKTSSSVMVRMRPGLRLVGCRPEIPECHGQWSRIVEGFDGQRGWELNWPKQRLVRTVNKAEHALHCGAAFDYLFIDYKERGFHATYLGTQHVLGMDVETIQIDRPDCGSGMLYYFDPQTYAIRMTRAKLPIHARGDAVDTVAVYTKSLEVNGVRLLSREEEVNFNTGEVIDGVEWTSIEANTLNDPAIFQAPEVHPSGITAIALKMLEQANHDTPSQMMATYSSFRGSAEGKDADVVYDMNWLGYELLKVDNYSHALPVFLQIVRENPQSADAYDNLGEAYLQKKDRKRAIAAFEQALKLGAKGDAVQKKLDRLRKEQSWKISL</sequence>
<dbReference type="SMART" id="SM00028">
    <property type="entry name" value="TPR"/>
    <property type="match status" value="1"/>
</dbReference>
<keyword evidence="2" id="KW-0732">Signal</keyword>
<keyword evidence="4" id="KW-1185">Reference proteome</keyword>
<dbReference type="KEGG" id="talb:FTW19_07025"/>
<dbReference type="OrthoDB" id="108014at2"/>
<dbReference type="PROSITE" id="PS50293">
    <property type="entry name" value="TPR_REGION"/>
    <property type="match status" value="1"/>
</dbReference>
<dbReference type="Pfam" id="PF13181">
    <property type="entry name" value="TPR_8"/>
    <property type="match status" value="1"/>
</dbReference>
<name>A0A5B9ECJ7_9BACT</name>
<feature type="signal peptide" evidence="2">
    <location>
        <begin position="1"/>
        <end position="19"/>
    </location>
</feature>
<accession>A0A5B9ECJ7</accession>
<proteinExistence type="predicted"/>
<dbReference type="SUPFAM" id="SSF48452">
    <property type="entry name" value="TPR-like"/>
    <property type="match status" value="1"/>
</dbReference>
<organism evidence="3 4">
    <name type="scientific">Terriglobus albidus</name>
    <dbReference type="NCBI Taxonomy" id="1592106"/>
    <lineage>
        <taxon>Bacteria</taxon>
        <taxon>Pseudomonadati</taxon>
        <taxon>Acidobacteriota</taxon>
        <taxon>Terriglobia</taxon>
        <taxon>Terriglobales</taxon>
        <taxon>Acidobacteriaceae</taxon>
        <taxon>Terriglobus</taxon>
    </lineage>
</organism>
<dbReference type="Gene3D" id="1.25.40.10">
    <property type="entry name" value="Tetratricopeptide repeat domain"/>
    <property type="match status" value="1"/>
</dbReference>
<dbReference type="AlphaFoldDB" id="A0A5B9ECJ7"/>
<dbReference type="RefSeq" id="WP_147646956.1">
    <property type="nucleotide sequence ID" value="NZ_CP042806.1"/>
</dbReference>
<dbReference type="Proteomes" id="UP000321820">
    <property type="component" value="Chromosome"/>
</dbReference>
<feature type="repeat" description="TPR" evidence="1">
    <location>
        <begin position="335"/>
        <end position="368"/>
    </location>
</feature>
<evidence type="ECO:0000256" key="1">
    <source>
        <dbReference type="PROSITE-ProRule" id="PRU00339"/>
    </source>
</evidence>
<evidence type="ECO:0000313" key="4">
    <source>
        <dbReference type="Proteomes" id="UP000321820"/>
    </source>
</evidence>
<dbReference type="InterPro" id="IPR011990">
    <property type="entry name" value="TPR-like_helical_dom_sf"/>
</dbReference>
<dbReference type="EMBL" id="CP042806">
    <property type="protein sequence ID" value="QEE27766.1"/>
    <property type="molecule type" value="Genomic_DNA"/>
</dbReference>